<dbReference type="Proteomes" id="UP000249169">
    <property type="component" value="Unassembled WGS sequence"/>
</dbReference>
<gene>
    <name evidence="3" type="ORF">DL240_14705</name>
</gene>
<organism evidence="3 4">
    <name type="scientific">Lujinxingia litoralis</name>
    <dbReference type="NCBI Taxonomy" id="2211119"/>
    <lineage>
        <taxon>Bacteria</taxon>
        <taxon>Deltaproteobacteria</taxon>
        <taxon>Bradymonadales</taxon>
        <taxon>Lujinxingiaceae</taxon>
        <taxon>Lujinxingia</taxon>
    </lineage>
</organism>
<keyword evidence="1" id="KW-0175">Coiled coil</keyword>
<protein>
    <submittedName>
        <fullName evidence="3">Uncharacterized protein</fullName>
    </submittedName>
</protein>
<dbReference type="RefSeq" id="WP_111730653.1">
    <property type="nucleotide sequence ID" value="NZ_QHKO01000007.1"/>
</dbReference>
<dbReference type="OrthoDB" id="5478585at2"/>
<feature type="signal peptide" evidence="2">
    <location>
        <begin position="1"/>
        <end position="22"/>
    </location>
</feature>
<evidence type="ECO:0000256" key="1">
    <source>
        <dbReference type="SAM" id="Coils"/>
    </source>
</evidence>
<name>A0A328C359_9DELT</name>
<proteinExistence type="predicted"/>
<comment type="caution">
    <text evidence="3">The sequence shown here is derived from an EMBL/GenBank/DDBJ whole genome shotgun (WGS) entry which is preliminary data.</text>
</comment>
<reference evidence="3 4" key="1">
    <citation type="submission" date="2018-05" db="EMBL/GenBank/DDBJ databases">
        <title>Lujinxingia marina gen. nov. sp. nov., a new facultative anaerobic member of the class Deltaproteobacteria, and proposal of Lujinxingaceae fam. nov.</title>
        <authorList>
            <person name="Li C.-M."/>
        </authorList>
    </citation>
    <scope>NUCLEOTIDE SEQUENCE [LARGE SCALE GENOMIC DNA]</scope>
    <source>
        <strain evidence="3 4">B210</strain>
    </source>
</reference>
<keyword evidence="2" id="KW-0732">Signal</keyword>
<feature type="chain" id="PRO_5016330272" evidence="2">
    <location>
        <begin position="23"/>
        <end position="1450"/>
    </location>
</feature>
<keyword evidence="4" id="KW-1185">Reference proteome</keyword>
<accession>A0A328C359</accession>
<feature type="coiled-coil region" evidence="1">
    <location>
        <begin position="750"/>
        <end position="777"/>
    </location>
</feature>
<evidence type="ECO:0000313" key="4">
    <source>
        <dbReference type="Proteomes" id="UP000249169"/>
    </source>
</evidence>
<evidence type="ECO:0000256" key="2">
    <source>
        <dbReference type="SAM" id="SignalP"/>
    </source>
</evidence>
<dbReference type="EMBL" id="QHKO01000007">
    <property type="protein sequence ID" value="RAL20922.1"/>
    <property type="molecule type" value="Genomic_DNA"/>
</dbReference>
<evidence type="ECO:0000313" key="3">
    <source>
        <dbReference type="EMBL" id="RAL20922.1"/>
    </source>
</evidence>
<sequence>MKPYPRPRLAILALATSWMACGGDPADDPAQTFPDPNIPVELDDEPLAVNSQNACTLDLDCAAGSYCFQGICASQCSETRACDSGLSCNERGRCVVASVPGRQALGEETPSVLPGLNFRGLLPTQHYISPGQQSVTLTLELNDQAPASGVAYIARRSDEPDAEPQVLQMQAAGNQVSFELPTGLANPQSADPQAVRVEIISAVGSFTLGLFPERLAGGHYEGVVQIETFGAGGLPFSADIVTVPRDSSLSSAEQAFLVLAIDDAAIFSPARGPGLPETMAAELHYDDFTQSWVATFDANFDLSDSPVIRAPEQQVARQMRFEINLDSDGQLTGQMRDGFAGIYEARSNEGVISLADVTFTGALYATRTGDGLTRDAIDPDAAIPQASPQPLPAPTLDACQSADFAAVAEIDQEVFDCADITSVEAFQNASPDAQAACAIAVSADALSGETTATQIEDYINGVGEGSFAEFMERCARGDQGLCRPSDQVVCGRSLVASAYRTQQTDSTYVNELSGWYLQTSREQFLGQQFGSLSADTETRLEWLSATNYPAIVTNAVRSLNENLLDEWQSSVLDVHFEVLSAQFDTAGLSTLARQPLGQATVDARGELLLEINQNFRTAMESLTIAARRWDVVASNPADRRAKTDYVASRARDLYLAAGVLKNLNRAGDQGFLSSSIGAGFSGLQREIQRLNAEFSELIYARDGEVVVSTSLDPTVSNITLLGTLRTEAENAVERADIQVSEVIARDQAEALSEAELRNRLNNEIDDLKDELVNLCGLPLGCDLGDAFNTPGCEVRVEFGECGFAITQNGEFDEDFPITDLATSEASAALLSVLEGARNVKIAAQDKEELIQRALAQSAATDALAQNLAERDLLRIQEVALLEEKFAELQAHRDTTIAKIAGTLKERQQAKKTFYEGTAADFKKWNEMRIANATAELDQEFLAMQLGQGANAIDTTLDISKLIRENVNTAIPDDADDPGSFASATVRTAFNVTHLIGFSVLRTAQFGLEAASESVAFAASEAQRYNEIELTELQEAADLSTLEYEQELDELHQSALNARHLGALERETIAEALEMARLDIAHDKARLEDVQLLQDRRDAIVEELLRAAGLNLRKARAELQSVQRQMEYGQIAQRAQLLESKLQELLVQREHVNLIVGSPSAVFSRSSRILSAENALEQAKDSLMNWLVALEYYAVRPFMDQRIQILLARNPTQLRAIADEMLRLQNACGGATNAFTAELSLRDDLLGLNFAQSDLDGSTFTPSEVLRQLMQDGFVPVNKRVRYTSDENVGDLLNRANDILAASFYVNLSDFANLGATCNAKLSSVDLQLVGDLGQARPTVSVLYDGTGTLRSCQPGIDSYVDQFGEGTTSFGATTYLRSMGRSISPVAGINTFLQEGSNTTLNGLPLASQYTVLIDTTAGENAGLDWSKLEDIRLRVAYTYQDVFPQGQCQ</sequence>
<dbReference type="PROSITE" id="PS51257">
    <property type="entry name" value="PROKAR_LIPOPROTEIN"/>
    <property type="match status" value="1"/>
</dbReference>